<evidence type="ECO:0000313" key="2">
    <source>
        <dbReference type="Proteomes" id="UP000255508"/>
    </source>
</evidence>
<dbReference type="Pfam" id="PF06934">
    <property type="entry name" value="CTI"/>
    <property type="match status" value="1"/>
</dbReference>
<organism evidence="1 2">
    <name type="scientific">endosymbiont of Lamellibrachia luymesi</name>
    <dbReference type="NCBI Taxonomy" id="2200907"/>
    <lineage>
        <taxon>Bacteria</taxon>
        <taxon>Pseudomonadati</taxon>
        <taxon>Pseudomonadota</taxon>
        <taxon>Gammaproteobacteria</taxon>
        <taxon>sulfur-oxidizing symbionts</taxon>
    </lineage>
</organism>
<evidence type="ECO:0000313" key="1">
    <source>
        <dbReference type="EMBL" id="RDH91934.1"/>
    </source>
</evidence>
<name>A0A370DZ75_9GAMM</name>
<reference evidence="1 2" key="1">
    <citation type="journal article" date="2018" name="ISME J.">
        <title>Endosymbiont genomes yield clues of tubeworm success.</title>
        <authorList>
            <person name="Li Y."/>
            <person name="Liles M.R."/>
            <person name="Halanych K.M."/>
        </authorList>
    </citation>
    <scope>NUCLEOTIDE SEQUENCE [LARGE SCALE GENOMIC DNA]</scope>
    <source>
        <strain evidence="1">A1422</strain>
    </source>
</reference>
<gene>
    <name evidence="1" type="ORF">DIZ79_04700</name>
</gene>
<accession>A0A370DZ75</accession>
<dbReference type="Proteomes" id="UP000255508">
    <property type="component" value="Unassembled WGS sequence"/>
</dbReference>
<dbReference type="AlphaFoldDB" id="A0A370DZ75"/>
<dbReference type="EMBL" id="QFXD01000090">
    <property type="protein sequence ID" value="RDH91934.1"/>
    <property type="molecule type" value="Genomic_DNA"/>
</dbReference>
<sequence>MYLNWVVPSYWTTSIRLNEGESRYYTLIHNNAHINITHVFKEEKARLPEEDTLTVVPGFIGAYPNSFLRIDRAELPLFIDQIEALSNEADYSDLLDRSGIRRTSDSFWDYSDRLHAAYRKTAPVESGLFDYNRLDNR</sequence>
<dbReference type="InterPro" id="IPR010706">
    <property type="entry name" value="Fatty_acid_cis-trans_isomerase"/>
</dbReference>
<proteinExistence type="predicted"/>
<protein>
    <submittedName>
        <fullName evidence="1">Uncharacterized protein</fullName>
    </submittedName>
</protein>
<comment type="caution">
    <text evidence="1">The sequence shown here is derived from an EMBL/GenBank/DDBJ whole genome shotgun (WGS) entry which is preliminary data.</text>
</comment>